<dbReference type="Proteomes" id="UP000799424">
    <property type="component" value="Unassembled WGS sequence"/>
</dbReference>
<dbReference type="OrthoDB" id="3796041at2759"/>
<proteinExistence type="predicted"/>
<evidence type="ECO:0000313" key="2">
    <source>
        <dbReference type="Proteomes" id="UP000799424"/>
    </source>
</evidence>
<evidence type="ECO:0000313" key="1">
    <source>
        <dbReference type="EMBL" id="KAF2832360.1"/>
    </source>
</evidence>
<dbReference type="EMBL" id="MU006217">
    <property type="protein sequence ID" value="KAF2832360.1"/>
    <property type="molecule type" value="Genomic_DNA"/>
</dbReference>
<keyword evidence="2" id="KW-1185">Reference proteome</keyword>
<sequence>ARQRSLLDRKLQNVPERHVPKITIHDILYPTPRVLHITTLPSDLQLPYFLRNRALINHDSERPIKDERRQPLKLTRAIFFYHLSEAHQFQRFHDMARWNIAMFTALLTLSSPTIPSTPTAKPTPTSSSDTITPAAHRFITIYLSAVLERHNTPTLFTAREAFIKRWKTSPLDLFTNIKASQRKLLKKALARLNTEWERELDIAVRTMDRKEYDARVAPFVGSVIPGRKDQGLMPVPEATRDFTRSAGPSPEAEHEVAQGGNEILDALCVPLDDGMYRDEKRYEEDVSTPVDIRVAIATVQRAVPRDVLRALMRAF</sequence>
<reference evidence="1" key="1">
    <citation type="journal article" date="2020" name="Stud. Mycol.">
        <title>101 Dothideomycetes genomes: a test case for predicting lifestyles and emergence of pathogens.</title>
        <authorList>
            <person name="Haridas S."/>
            <person name="Albert R."/>
            <person name="Binder M."/>
            <person name="Bloem J."/>
            <person name="Labutti K."/>
            <person name="Salamov A."/>
            <person name="Andreopoulos B."/>
            <person name="Baker S."/>
            <person name="Barry K."/>
            <person name="Bills G."/>
            <person name="Bluhm B."/>
            <person name="Cannon C."/>
            <person name="Castanera R."/>
            <person name="Culley D."/>
            <person name="Daum C."/>
            <person name="Ezra D."/>
            <person name="Gonzalez J."/>
            <person name="Henrissat B."/>
            <person name="Kuo A."/>
            <person name="Liang C."/>
            <person name="Lipzen A."/>
            <person name="Lutzoni F."/>
            <person name="Magnuson J."/>
            <person name="Mondo S."/>
            <person name="Nolan M."/>
            <person name="Ohm R."/>
            <person name="Pangilinan J."/>
            <person name="Park H.-J."/>
            <person name="Ramirez L."/>
            <person name="Alfaro M."/>
            <person name="Sun H."/>
            <person name="Tritt A."/>
            <person name="Yoshinaga Y."/>
            <person name="Zwiers L.-H."/>
            <person name="Turgeon B."/>
            <person name="Goodwin S."/>
            <person name="Spatafora J."/>
            <person name="Crous P."/>
            <person name="Grigoriev I."/>
        </authorList>
    </citation>
    <scope>NUCLEOTIDE SEQUENCE</scope>
    <source>
        <strain evidence="1">CBS 113818</strain>
    </source>
</reference>
<protein>
    <submittedName>
        <fullName evidence="1">Uncharacterized protein</fullName>
    </submittedName>
</protein>
<organism evidence="1 2">
    <name type="scientific">Ophiobolus disseminans</name>
    <dbReference type="NCBI Taxonomy" id="1469910"/>
    <lineage>
        <taxon>Eukaryota</taxon>
        <taxon>Fungi</taxon>
        <taxon>Dikarya</taxon>
        <taxon>Ascomycota</taxon>
        <taxon>Pezizomycotina</taxon>
        <taxon>Dothideomycetes</taxon>
        <taxon>Pleosporomycetidae</taxon>
        <taxon>Pleosporales</taxon>
        <taxon>Pleosporineae</taxon>
        <taxon>Phaeosphaeriaceae</taxon>
        <taxon>Ophiobolus</taxon>
    </lineage>
</organism>
<accession>A0A6A7AGC6</accession>
<name>A0A6A7AGC6_9PLEO</name>
<dbReference type="AlphaFoldDB" id="A0A6A7AGC6"/>
<feature type="non-terminal residue" evidence="1">
    <location>
        <position position="315"/>
    </location>
</feature>
<gene>
    <name evidence="1" type="ORF">CC86DRAFT_271693</name>
</gene>
<feature type="non-terminal residue" evidence="1">
    <location>
        <position position="1"/>
    </location>
</feature>